<keyword evidence="1" id="KW-0812">Transmembrane</keyword>
<dbReference type="OrthoDB" id="9984736at2"/>
<feature type="transmembrane region" description="Helical" evidence="1">
    <location>
        <begin position="130"/>
        <end position="155"/>
    </location>
</feature>
<reference evidence="2 3" key="1">
    <citation type="submission" date="2019-03" db="EMBL/GenBank/DDBJ databases">
        <title>Genomic Encyclopedia of Type Strains, Phase IV (KMG-IV): sequencing the most valuable type-strain genomes for metagenomic binning, comparative biology and taxonomic classification.</title>
        <authorList>
            <person name="Goeker M."/>
        </authorList>
    </citation>
    <scope>NUCLEOTIDE SEQUENCE [LARGE SCALE GENOMIC DNA]</scope>
    <source>
        <strain evidence="2 3">DSM 18555</strain>
    </source>
</reference>
<gene>
    <name evidence="2" type="ORF">EV677_2386</name>
</gene>
<keyword evidence="1" id="KW-1133">Transmembrane helix</keyword>
<keyword evidence="3" id="KW-1185">Reference proteome</keyword>
<evidence type="ECO:0000313" key="2">
    <source>
        <dbReference type="EMBL" id="TDN90310.1"/>
    </source>
</evidence>
<dbReference type="Proteomes" id="UP000294737">
    <property type="component" value="Unassembled WGS sequence"/>
</dbReference>
<proteinExistence type="predicted"/>
<evidence type="ECO:0000256" key="1">
    <source>
        <dbReference type="SAM" id="Phobius"/>
    </source>
</evidence>
<evidence type="ECO:0000313" key="3">
    <source>
        <dbReference type="Proteomes" id="UP000294737"/>
    </source>
</evidence>
<name>A0A4R6G8G3_9BURK</name>
<comment type="caution">
    <text evidence="2">The sequence shown here is derived from an EMBL/GenBank/DDBJ whole genome shotgun (WGS) entry which is preliminary data.</text>
</comment>
<feature type="transmembrane region" description="Helical" evidence="1">
    <location>
        <begin position="61"/>
        <end position="79"/>
    </location>
</feature>
<dbReference type="EMBL" id="SNWF01000005">
    <property type="protein sequence ID" value="TDN90310.1"/>
    <property type="molecule type" value="Genomic_DNA"/>
</dbReference>
<sequence length="188" mass="19316">MLSDELKATASSVIFLISSLGLAMTGPNTMVISGGIAASLAAAVCLFANQIPGIGTRYERLIPFFGLCANVPLTINGIFMIQGGMASGQNALTIAGTCLALANGVFYGNANFRACFNWITVVNHARFSMGAGAMIAASGVASHAPVLTMIGCGYVTEAALRKHLASQLVVSPPELRAACADCQCTPKI</sequence>
<dbReference type="AlphaFoldDB" id="A0A4R6G8G3"/>
<dbReference type="RefSeq" id="WP_112992354.1">
    <property type="nucleotide sequence ID" value="NZ_PTLZ01000002.1"/>
</dbReference>
<keyword evidence="1" id="KW-0472">Membrane</keyword>
<organism evidence="2 3">
    <name type="scientific">Herminiimonas fonticola</name>
    <dbReference type="NCBI Taxonomy" id="303380"/>
    <lineage>
        <taxon>Bacteria</taxon>
        <taxon>Pseudomonadati</taxon>
        <taxon>Pseudomonadota</taxon>
        <taxon>Betaproteobacteria</taxon>
        <taxon>Burkholderiales</taxon>
        <taxon>Oxalobacteraceae</taxon>
        <taxon>Herminiimonas</taxon>
    </lineage>
</organism>
<protein>
    <submittedName>
        <fullName evidence="2">Uncharacterized protein</fullName>
    </submittedName>
</protein>
<feature type="transmembrane region" description="Helical" evidence="1">
    <location>
        <begin position="30"/>
        <end position="49"/>
    </location>
</feature>
<accession>A0A4R6G8G3</accession>